<proteinExistence type="predicted"/>
<dbReference type="Proteomes" id="UP000770661">
    <property type="component" value="Unassembled WGS sequence"/>
</dbReference>
<evidence type="ECO:0000313" key="3">
    <source>
        <dbReference type="Proteomes" id="UP000770661"/>
    </source>
</evidence>
<accession>A0A8J5CNY0</accession>
<comment type="caution">
    <text evidence="2">The sequence shown here is derived from an EMBL/GenBank/DDBJ whole genome shotgun (WGS) entry which is preliminary data.</text>
</comment>
<reference evidence="2" key="1">
    <citation type="submission" date="2020-07" db="EMBL/GenBank/DDBJ databases">
        <title>The High-quality genome of the commercially important snow crab, Chionoecetes opilio.</title>
        <authorList>
            <person name="Jeong J.-H."/>
            <person name="Ryu S."/>
        </authorList>
    </citation>
    <scope>NUCLEOTIDE SEQUENCE</scope>
    <source>
        <strain evidence="2">MADBK_172401_WGS</strain>
        <tissue evidence="2">Digestive gland</tissue>
    </source>
</reference>
<organism evidence="2 3">
    <name type="scientific">Chionoecetes opilio</name>
    <name type="common">Atlantic snow crab</name>
    <name type="synonym">Cancer opilio</name>
    <dbReference type="NCBI Taxonomy" id="41210"/>
    <lineage>
        <taxon>Eukaryota</taxon>
        <taxon>Metazoa</taxon>
        <taxon>Ecdysozoa</taxon>
        <taxon>Arthropoda</taxon>
        <taxon>Crustacea</taxon>
        <taxon>Multicrustacea</taxon>
        <taxon>Malacostraca</taxon>
        <taxon>Eumalacostraca</taxon>
        <taxon>Eucarida</taxon>
        <taxon>Decapoda</taxon>
        <taxon>Pleocyemata</taxon>
        <taxon>Brachyura</taxon>
        <taxon>Eubrachyura</taxon>
        <taxon>Majoidea</taxon>
        <taxon>Majidae</taxon>
        <taxon>Chionoecetes</taxon>
    </lineage>
</organism>
<dbReference type="AlphaFoldDB" id="A0A8J5CNY0"/>
<gene>
    <name evidence="2" type="ORF">GWK47_013443</name>
</gene>
<evidence type="ECO:0000313" key="2">
    <source>
        <dbReference type="EMBL" id="KAG0714797.1"/>
    </source>
</evidence>
<feature type="region of interest" description="Disordered" evidence="1">
    <location>
        <begin position="1"/>
        <end position="38"/>
    </location>
</feature>
<sequence>MHVEAQETIKSVSEPAANAPPPGEAAEVVSDHSLPEEDPDAEAILPAEQNYESSQPENLPFDDKMKGSELLTTAHMHFKDEEPLMPITENFLEENK</sequence>
<keyword evidence="3" id="KW-1185">Reference proteome</keyword>
<dbReference type="EMBL" id="JACEEZ010020234">
    <property type="protein sequence ID" value="KAG0714797.1"/>
    <property type="molecule type" value="Genomic_DNA"/>
</dbReference>
<name>A0A8J5CNY0_CHIOP</name>
<evidence type="ECO:0000256" key="1">
    <source>
        <dbReference type="SAM" id="MobiDB-lite"/>
    </source>
</evidence>
<protein>
    <submittedName>
        <fullName evidence="2">Uncharacterized protein</fullName>
    </submittedName>
</protein>